<protein>
    <submittedName>
        <fullName evidence="2">Protein unc-13 homolog A</fullName>
    </submittedName>
</protein>
<accession>A0A5A7QXT0</accession>
<proteinExistence type="predicted"/>
<sequence length="184" mass="20627">MRNSTVTGRLRFRRRRNRKPAEEERDGDGTASIPSEQNTGELSSTVDHPRSGQRELRRRSWSLALPHSKHSSPAAAIGKFSRVVPPCSRRKSPSETNHAISSTSSSNCLNGIPARTGGGGHWAETTKTPKSPEIQIRDKVGPSKLKVKNDEIDNRRGVSRENNGREVHRRLGRDYRRPEIHQLV</sequence>
<evidence type="ECO:0000313" key="3">
    <source>
        <dbReference type="Proteomes" id="UP000325081"/>
    </source>
</evidence>
<gene>
    <name evidence="2" type="ORF">STAS_27411</name>
</gene>
<dbReference type="Proteomes" id="UP000325081">
    <property type="component" value="Unassembled WGS sequence"/>
</dbReference>
<feature type="compositionally biased region" description="Polar residues" evidence="1">
    <location>
        <begin position="94"/>
        <end position="109"/>
    </location>
</feature>
<reference evidence="3" key="1">
    <citation type="journal article" date="2019" name="Curr. Biol.">
        <title>Genome Sequence of Striga asiatica Provides Insight into the Evolution of Plant Parasitism.</title>
        <authorList>
            <person name="Yoshida S."/>
            <person name="Kim S."/>
            <person name="Wafula E.K."/>
            <person name="Tanskanen J."/>
            <person name="Kim Y.M."/>
            <person name="Honaas L."/>
            <person name="Yang Z."/>
            <person name="Spallek T."/>
            <person name="Conn C.E."/>
            <person name="Ichihashi Y."/>
            <person name="Cheong K."/>
            <person name="Cui S."/>
            <person name="Der J.P."/>
            <person name="Gundlach H."/>
            <person name="Jiao Y."/>
            <person name="Hori C."/>
            <person name="Ishida J.K."/>
            <person name="Kasahara H."/>
            <person name="Kiba T."/>
            <person name="Kim M.S."/>
            <person name="Koo N."/>
            <person name="Laohavisit A."/>
            <person name="Lee Y.H."/>
            <person name="Lumba S."/>
            <person name="McCourt P."/>
            <person name="Mortimer J.C."/>
            <person name="Mutuku J.M."/>
            <person name="Nomura T."/>
            <person name="Sasaki-Sekimoto Y."/>
            <person name="Seto Y."/>
            <person name="Wang Y."/>
            <person name="Wakatake T."/>
            <person name="Sakakibara H."/>
            <person name="Demura T."/>
            <person name="Yamaguchi S."/>
            <person name="Yoneyama K."/>
            <person name="Manabe R.I."/>
            <person name="Nelson D.C."/>
            <person name="Schulman A.H."/>
            <person name="Timko M.P."/>
            <person name="dePamphilis C.W."/>
            <person name="Choi D."/>
            <person name="Shirasu K."/>
        </authorList>
    </citation>
    <scope>NUCLEOTIDE SEQUENCE [LARGE SCALE GENOMIC DNA]</scope>
    <source>
        <strain evidence="3">cv. UVA1</strain>
    </source>
</reference>
<organism evidence="2 3">
    <name type="scientific">Striga asiatica</name>
    <name type="common">Asiatic witchweed</name>
    <name type="synonym">Buchnera asiatica</name>
    <dbReference type="NCBI Taxonomy" id="4170"/>
    <lineage>
        <taxon>Eukaryota</taxon>
        <taxon>Viridiplantae</taxon>
        <taxon>Streptophyta</taxon>
        <taxon>Embryophyta</taxon>
        <taxon>Tracheophyta</taxon>
        <taxon>Spermatophyta</taxon>
        <taxon>Magnoliopsida</taxon>
        <taxon>eudicotyledons</taxon>
        <taxon>Gunneridae</taxon>
        <taxon>Pentapetalae</taxon>
        <taxon>asterids</taxon>
        <taxon>lamiids</taxon>
        <taxon>Lamiales</taxon>
        <taxon>Orobanchaceae</taxon>
        <taxon>Buchnereae</taxon>
        <taxon>Striga</taxon>
    </lineage>
</organism>
<dbReference type="EMBL" id="BKCP01009070">
    <property type="protein sequence ID" value="GER50130.1"/>
    <property type="molecule type" value="Genomic_DNA"/>
</dbReference>
<feature type="compositionally biased region" description="Polar residues" evidence="1">
    <location>
        <begin position="32"/>
        <end position="46"/>
    </location>
</feature>
<evidence type="ECO:0000256" key="1">
    <source>
        <dbReference type="SAM" id="MobiDB-lite"/>
    </source>
</evidence>
<evidence type="ECO:0000313" key="2">
    <source>
        <dbReference type="EMBL" id="GER50130.1"/>
    </source>
</evidence>
<keyword evidence="3" id="KW-1185">Reference proteome</keyword>
<name>A0A5A7QXT0_STRAF</name>
<feature type="region of interest" description="Disordered" evidence="1">
    <location>
        <begin position="1"/>
        <end position="184"/>
    </location>
</feature>
<feature type="compositionally biased region" description="Basic and acidic residues" evidence="1">
    <location>
        <begin position="135"/>
        <end position="166"/>
    </location>
</feature>
<feature type="compositionally biased region" description="Basic and acidic residues" evidence="1">
    <location>
        <begin position="172"/>
        <end position="184"/>
    </location>
</feature>
<comment type="caution">
    <text evidence="2">The sequence shown here is derived from an EMBL/GenBank/DDBJ whole genome shotgun (WGS) entry which is preliminary data.</text>
</comment>
<dbReference type="AlphaFoldDB" id="A0A5A7QXT0"/>